<dbReference type="EMBL" id="VCIW01000019">
    <property type="protein sequence ID" value="TLS49788.1"/>
    <property type="molecule type" value="Genomic_DNA"/>
</dbReference>
<dbReference type="OrthoDB" id="2649829at2"/>
<accession>A0A5R9G8S4</accession>
<gene>
    <name evidence="1" type="ORF">FE782_23490</name>
</gene>
<sequence>MMPAKKAKPAAFAPAGNEHEELLRELRIAHREWACAQHRLDHVLGDDEVDYAIFALETAEKRYGMLLKQAKAMKASGFGVYAQSTNTTRARESGRTLEG</sequence>
<proteinExistence type="predicted"/>
<dbReference type="Proteomes" id="UP000309676">
    <property type="component" value="Unassembled WGS sequence"/>
</dbReference>
<evidence type="ECO:0000313" key="1">
    <source>
        <dbReference type="EMBL" id="TLS49788.1"/>
    </source>
</evidence>
<protein>
    <submittedName>
        <fullName evidence="1">DUF2508 family protein</fullName>
    </submittedName>
</protein>
<dbReference type="InterPro" id="IPR019644">
    <property type="entry name" value="DUF2508"/>
</dbReference>
<name>A0A5R9G8S4_9BACL</name>
<dbReference type="AlphaFoldDB" id="A0A5R9G8S4"/>
<keyword evidence="2" id="KW-1185">Reference proteome</keyword>
<dbReference type="Pfam" id="PF10704">
    <property type="entry name" value="DUF2508"/>
    <property type="match status" value="1"/>
</dbReference>
<evidence type="ECO:0000313" key="2">
    <source>
        <dbReference type="Proteomes" id="UP000309676"/>
    </source>
</evidence>
<reference evidence="1 2" key="1">
    <citation type="submission" date="2019-05" db="EMBL/GenBank/DDBJ databases">
        <authorList>
            <person name="Narsing Rao M.P."/>
            <person name="Li W.J."/>
        </authorList>
    </citation>
    <scope>NUCLEOTIDE SEQUENCE [LARGE SCALE GENOMIC DNA]</scope>
    <source>
        <strain evidence="1 2">SYSU_K30003</strain>
    </source>
</reference>
<comment type="caution">
    <text evidence="1">The sequence shown here is derived from an EMBL/GenBank/DDBJ whole genome shotgun (WGS) entry which is preliminary data.</text>
</comment>
<organism evidence="1 2">
    <name type="scientific">Paenibacillus antri</name>
    <dbReference type="NCBI Taxonomy" id="2582848"/>
    <lineage>
        <taxon>Bacteria</taxon>
        <taxon>Bacillati</taxon>
        <taxon>Bacillota</taxon>
        <taxon>Bacilli</taxon>
        <taxon>Bacillales</taxon>
        <taxon>Paenibacillaceae</taxon>
        <taxon>Paenibacillus</taxon>
    </lineage>
</organism>